<dbReference type="GO" id="GO:0016151">
    <property type="term" value="F:nickel cation binding"/>
    <property type="evidence" value="ECO:0007669"/>
    <property type="project" value="UniProtKB-UniRule"/>
</dbReference>
<comment type="subcellular location">
    <subcellularLocation>
        <location evidence="4">Cytoplasm</location>
    </subcellularLocation>
</comment>
<reference evidence="5 6" key="1">
    <citation type="submission" date="2019-04" db="EMBL/GenBank/DDBJ databases">
        <title>Taxonomy of novel Haliea sp. from mangrove soil of West Coast of India.</title>
        <authorList>
            <person name="Verma A."/>
            <person name="Kumar P."/>
            <person name="Krishnamurthi S."/>
        </authorList>
    </citation>
    <scope>NUCLEOTIDE SEQUENCE [LARGE SCALE GENOMIC DNA]</scope>
    <source>
        <strain evidence="5 6">SAOS-164</strain>
    </source>
</reference>
<evidence type="ECO:0000256" key="1">
    <source>
        <dbReference type="ARBA" id="ARBA00007177"/>
    </source>
</evidence>
<evidence type="ECO:0000256" key="2">
    <source>
        <dbReference type="ARBA" id="ARBA00022988"/>
    </source>
</evidence>
<dbReference type="GO" id="GO:0005737">
    <property type="term" value="C:cytoplasm"/>
    <property type="evidence" value="ECO:0007669"/>
    <property type="project" value="UniProtKB-SubCell"/>
</dbReference>
<dbReference type="OrthoDB" id="9798842at2"/>
<comment type="caution">
    <text evidence="5">The sequence shown here is derived from an EMBL/GenBank/DDBJ whole genome shotgun (WGS) entry which is preliminary data.</text>
</comment>
<keyword evidence="2 4" id="KW-0996">Nickel insertion</keyword>
<accession>A0A4Z0M606</accession>
<keyword evidence="6" id="KW-1185">Reference proteome</keyword>
<dbReference type="Proteomes" id="UP000298050">
    <property type="component" value="Unassembled WGS sequence"/>
</dbReference>
<keyword evidence="4" id="KW-0963">Cytoplasm</keyword>
<comment type="subunit">
    <text evidence="4">UreD, UreF and UreG form a complex that acts as a GTP-hydrolysis-dependent molecular chaperone, activating the urease apoprotein by helping to assemble the nickel containing metallocenter of UreC. The UreE protein probably delivers the nickel.</text>
</comment>
<dbReference type="EMBL" id="SRLE01000005">
    <property type="protein sequence ID" value="TGD74924.1"/>
    <property type="molecule type" value="Genomic_DNA"/>
</dbReference>
<evidence type="ECO:0000256" key="4">
    <source>
        <dbReference type="HAMAP-Rule" id="MF_01384"/>
    </source>
</evidence>
<dbReference type="PANTHER" id="PTHR33643">
    <property type="entry name" value="UREASE ACCESSORY PROTEIN D"/>
    <property type="match status" value="1"/>
</dbReference>
<organism evidence="5 6">
    <name type="scientific">Mangrovimicrobium sediminis</name>
    <dbReference type="NCBI Taxonomy" id="2562682"/>
    <lineage>
        <taxon>Bacteria</taxon>
        <taxon>Pseudomonadati</taxon>
        <taxon>Pseudomonadota</taxon>
        <taxon>Gammaproteobacteria</taxon>
        <taxon>Cellvibrionales</taxon>
        <taxon>Halieaceae</taxon>
        <taxon>Mangrovimicrobium</taxon>
    </lineage>
</organism>
<proteinExistence type="inferred from homology"/>
<sequence length="285" mass="30989">MVAPAAVAAGTWPASLELRLAAREGATRLVRCRHRGPLYVQRAFYPEGEEHAHLYLLHPPGGVVSGDALSVSVHCEHGTGALLTTPGAGRVYRARDTLPEQRQHTRLQVASGAALEWFPLETIVYDGACVDLLTEVELEEGARFIAWDVACLGLPGSAAPFTHGSFCQRYRVVRDGIPLFVDALQIDESNRRELLDGPAALRGNPVCGLFLAGPFAAPAEDSLWDELRALAEPGQAAISRVGDLAVGRYLGASAERARRQFSAWWQRLRPLLLGREACAPRIWLT</sequence>
<protein>
    <recommendedName>
        <fullName evidence="4">Urease accessory protein UreD</fullName>
    </recommendedName>
</protein>
<dbReference type="InterPro" id="IPR002669">
    <property type="entry name" value="UreD"/>
</dbReference>
<evidence type="ECO:0000313" key="5">
    <source>
        <dbReference type="EMBL" id="TGD74924.1"/>
    </source>
</evidence>
<evidence type="ECO:0000313" key="6">
    <source>
        <dbReference type="Proteomes" id="UP000298050"/>
    </source>
</evidence>
<comment type="function">
    <text evidence="4">Required for maturation of urease via the functional incorporation of the urease nickel metallocenter.</text>
</comment>
<gene>
    <name evidence="4" type="primary">ureD</name>
    <name evidence="5" type="ORF">E4634_06375</name>
</gene>
<dbReference type="Pfam" id="PF01774">
    <property type="entry name" value="UreD"/>
    <property type="match status" value="1"/>
</dbReference>
<keyword evidence="3 4" id="KW-0143">Chaperone</keyword>
<comment type="similarity">
    <text evidence="1 4">Belongs to the UreD family.</text>
</comment>
<dbReference type="PANTHER" id="PTHR33643:SF1">
    <property type="entry name" value="UREASE ACCESSORY PROTEIN D"/>
    <property type="match status" value="1"/>
</dbReference>
<dbReference type="AlphaFoldDB" id="A0A4Z0M606"/>
<dbReference type="HAMAP" id="MF_01384">
    <property type="entry name" value="UreD"/>
    <property type="match status" value="1"/>
</dbReference>
<evidence type="ECO:0000256" key="3">
    <source>
        <dbReference type="ARBA" id="ARBA00023186"/>
    </source>
</evidence>
<name>A0A4Z0M606_9GAMM</name>